<gene>
    <name evidence="1" type="ORF">LCGC14_0487440</name>
</gene>
<dbReference type="AlphaFoldDB" id="A0A0F9SCT5"/>
<proteinExistence type="predicted"/>
<organism evidence="1">
    <name type="scientific">marine sediment metagenome</name>
    <dbReference type="NCBI Taxonomy" id="412755"/>
    <lineage>
        <taxon>unclassified sequences</taxon>
        <taxon>metagenomes</taxon>
        <taxon>ecological metagenomes</taxon>
    </lineage>
</organism>
<accession>A0A0F9SCT5</accession>
<evidence type="ECO:0000313" key="1">
    <source>
        <dbReference type="EMBL" id="KKN64824.1"/>
    </source>
</evidence>
<name>A0A0F9SCT5_9ZZZZ</name>
<reference evidence="1" key="1">
    <citation type="journal article" date="2015" name="Nature">
        <title>Complex archaea that bridge the gap between prokaryotes and eukaryotes.</title>
        <authorList>
            <person name="Spang A."/>
            <person name="Saw J.H."/>
            <person name="Jorgensen S.L."/>
            <person name="Zaremba-Niedzwiedzka K."/>
            <person name="Martijn J."/>
            <person name="Lind A.E."/>
            <person name="van Eijk R."/>
            <person name="Schleper C."/>
            <person name="Guy L."/>
            <person name="Ettema T.J."/>
        </authorList>
    </citation>
    <scope>NUCLEOTIDE SEQUENCE</scope>
</reference>
<dbReference type="EMBL" id="LAZR01000542">
    <property type="protein sequence ID" value="KKN64824.1"/>
    <property type="molecule type" value="Genomic_DNA"/>
</dbReference>
<comment type="caution">
    <text evidence="1">The sequence shown here is derived from an EMBL/GenBank/DDBJ whole genome shotgun (WGS) entry which is preliminary data.</text>
</comment>
<sequence>MASNPSFRLVNTRYVPPGVYIGQLIIPRPTNLTADARLPAFIGVGNRLAEGKNIAIRRSFIFEESLAFTSLSPHVAQLVFNADQDQNAPGIQLRKQDGTVVRTDFWNFTESVSDSGVFDQVTISLEAFDPTATYLIDYQSVERTPQDVIPVEELREVVTVGLSEDAPQFRENIDFFIVTDVTDPLADLGNVNTDSVPEAVSADAGNTGAMVITQATSSEFAHNYNRYYTLECNNASGSSPNRTASFLLRSIPAGGGNNALPPRPLNAIEAATTLVITEGVNQFSIEIELGIELDFAFPAGSGNAAVADEFAFHGFGPGLVEPDARYDNTNQFPEATGIVVGDSNSGSGSIAVATTTDFTRDFNTGFSLRVVGIAGSSPTRTVTFAWASFIELGPDGTFTADEAVPNTLTESLAFGVDVDISFGSSNFAVGDDFAFIANAPALRYSGKDNRTYTLTTGSTANIVSLPVAQTDPLTSSLLSVPRVVGTAVGEFNTDTPEGGFGSYEASQQNWFDPLNPDARTGHFLFPDNVKMAFRNQCRGDGFAGNREQGGDKHSFTANDQNTIDWSLVQQREQEFETDDLIVDVNGTVTGIPGQTYIILAEIPEDGTVAVVTTSGLVPVASVEVPGSPFVSLPVTPTETVTASYDTRGSEPDPGQLYYFTGNFLRGTELYNTPILVLDRDDGRTLLGPPSVDNHLHITNELAFDNNVFGAYYIQVADADEDGVFQQTDFKTALLATENVETITDRVVLARQDAWGDQLAVNERANDPFARRESLDWFGAPIGTPIGDRQTADTLRFIADKPLRVFGNSPSHGTRILAGPTQATVNIVLQSGDTVEVTVDGSFVAAALASLTASFADPANTVLKKNLAGFTSVQTYTPKENALLGDAGAIYVTDLGNGVVRIEEDTTVDTFAIDFYLISAMTQKQFVTKVVRREMANSVIALIVPSAAAGVGIIKASLSAILLGLLGQGIIGQYEDDQQNVRKFDPEADVVVFRDSADSTLYHMFYAYFLRFPIKRVFGLFTVNTNDFGVGSGNP</sequence>
<protein>
    <submittedName>
        <fullName evidence="1">Uncharacterized protein</fullName>
    </submittedName>
</protein>